<reference evidence="4 5" key="1">
    <citation type="submission" date="2021-02" db="EMBL/GenBank/DDBJ databases">
        <title>Lactate utilizing bacteria of the human gut.</title>
        <authorList>
            <person name="Sheridan P.O."/>
        </authorList>
    </citation>
    <scope>NUCLEOTIDE SEQUENCE [LARGE SCALE GENOMIC DNA]</scope>
    <source>
        <strain evidence="4 5">HTF-83D</strain>
    </source>
</reference>
<dbReference type="PANTHER" id="PTHR43656">
    <property type="entry name" value="BINDING OXIDOREDUCTASE, PUTATIVE (AFU_ORTHOLOGUE AFUA_2G08260)-RELATED"/>
    <property type="match status" value="1"/>
</dbReference>
<accession>A0ABS3ZME6</accession>
<proteinExistence type="predicted"/>
<dbReference type="Gene3D" id="3.20.20.70">
    <property type="entry name" value="Aldolase class I"/>
    <property type="match status" value="1"/>
</dbReference>
<name>A0ABS3ZME6_9FIRM</name>
<keyword evidence="5" id="KW-1185">Reference proteome</keyword>
<feature type="domain" description="NADH:flavin oxidoreductase/NADH oxidase N-terminal" evidence="3">
    <location>
        <begin position="7"/>
        <end position="328"/>
    </location>
</feature>
<organism evidence="4 5">
    <name type="scientific">Anaerobutyricum soehngenii</name>
    <dbReference type="NCBI Taxonomy" id="105843"/>
    <lineage>
        <taxon>Bacteria</taxon>
        <taxon>Bacillati</taxon>
        <taxon>Bacillota</taxon>
        <taxon>Clostridia</taxon>
        <taxon>Lachnospirales</taxon>
        <taxon>Lachnospiraceae</taxon>
        <taxon>Anaerobutyricum</taxon>
    </lineage>
</organism>
<dbReference type="CDD" id="cd02803">
    <property type="entry name" value="OYE_like_FMN_family"/>
    <property type="match status" value="1"/>
</dbReference>
<dbReference type="InterPro" id="IPR001155">
    <property type="entry name" value="OxRdtase_FMN_N"/>
</dbReference>
<sequence length="332" mass="36640">MLIKDKIKVGSFELRNRMVKAPIHSETCVDGKVTPETEQHYEERTKGGRFGLVVVEHSFVRKDGMASPTQLSSSRDSDIDGLKRICDIIHKNGSTAILQISHAGCGASRDFTGEQPVSSSNISVTCGWPNAKPNPEKPRPLTVNEIHDLEEAYFRAAERAMKAGYDGINLHSAHAYLLDQFFSPLINKRTDAYNGYTLEGRTRIHMELIKGIRQVIGDKSLFALRLGGCDYTVGGTTIEDAVWACRRFEEAGVDLLDISGGTCCYARKGHNYPGYFGDISEAVKKEVHIPVLLTGGVRTVQDAEILLKEEKADMIGVGRIITAKPDWGMELI</sequence>
<dbReference type="Pfam" id="PF00724">
    <property type="entry name" value="Oxidored_FMN"/>
    <property type="match status" value="1"/>
</dbReference>
<gene>
    <name evidence="4" type="ORF">JYQ75_14125</name>
</gene>
<dbReference type="SUPFAM" id="SSF51395">
    <property type="entry name" value="FMN-linked oxidoreductases"/>
    <property type="match status" value="1"/>
</dbReference>
<dbReference type="RefSeq" id="WP_209294080.1">
    <property type="nucleotide sequence ID" value="NZ_JAFIQO010000231.1"/>
</dbReference>
<evidence type="ECO:0000313" key="5">
    <source>
        <dbReference type="Proteomes" id="UP001315001"/>
    </source>
</evidence>
<evidence type="ECO:0000256" key="1">
    <source>
        <dbReference type="ARBA" id="ARBA00022630"/>
    </source>
</evidence>
<dbReference type="EMBL" id="JAFIQO010000231">
    <property type="protein sequence ID" value="MBP0058501.1"/>
    <property type="molecule type" value="Genomic_DNA"/>
</dbReference>
<keyword evidence="1" id="KW-0285">Flavoprotein</keyword>
<evidence type="ECO:0000313" key="4">
    <source>
        <dbReference type="EMBL" id="MBP0058501.1"/>
    </source>
</evidence>
<dbReference type="Proteomes" id="UP001315001">
    <property type="component" value="Unassembled WGS sequence"/>
</dbReference>
<evidence type="ECO:0000256" key="2">
    <source>
        <dbReference type="ARBA" id="ARBA00023002"/>
    </source>
</evidence>
<evidence type="ECO:0000259" key="3">
    <source>
        <dbReference type="Pfam" id="PF00724"/>
    </source>
</evidence>
<comment type="caution">
    <text evidence="4">The sequence shown here is derived from an EMBL/GenBank/DDBJ whole genome shotgun (WGS) entry which is preliminary data.</text>
</comment>
<keyword evidence="2" id="KW-0560">Oxidoreductase</keyword>
<dbReference type="PANTHER" id="PTHR43656:SF2">
    <property type="entry name" value="BINDING OXIDOREDUCTASE, PUTATIVE (AFU_ORTHOLOGUE AFUA_2G08260)-RELATED"/>
    <property type="match status" value="1"/>
</dbReference>
<dbReference type="InterPro" id="IPR051799">
    <property type="entry name" value="NADH_flavin_oxidoreductase"/>
</dbReference>
<protein>
    <submittedName>
        <fullName evidence="4">NADH:flavin oxidoreductase</fullName>
    </submittedName>
</protein>
<dbReference type="InterPro" id="IPR013785">
    <property type="entry name" value="Aldolase_TIM"/>
</dbReference>